<dbReference type="PROSITE" id="PS00108">
    <property type="entry name" value="PROTEIN_KINASE_ST"/>
    <property type="match status" value="1"/>
</dbReference>
<sequence>MSEKELLALTSANQNARYSSLDNFIIEERIGRGSFSVIYKARCRQDNSVVAMKEVQILDMVDSTARIDCMKEISLLQKLDHPNIIRYISSVIENNKLYIFLELADSGDLSRMIRNFRKIRKLIPERTIWKYFVQICDGLEHMHSKSIMHRDLKPANVLVTTGGVIKLGDLNLSRFFSPKTNAAQSIVGTPYYMSPERIHEKPYTFSSDIWSLGCLLYELAALHSPFFEERQNIYMLCRRIDKCLYAPIPSEIYSQEIGDLVSKCITANPSQRPDIVAVHKVAKEMNRLFLENKTPNQAK</sequence>
<dbReference type="GO" id="GO:0000922">
    <property type="term" value="C:spindle pole"/>
    <property type="evidence" value="ECO:0007669"/>
    <property type="project" value="UniProtKB-SubCell"/>
</dbReference>
<comment type="caution">
    <text evidence="14">The sequence shown here is derived from an EMBL/GenBank/DDBJ whole genome shotgun (WGS) entry which is preliminary data.</text>
</comment>
<dbReference type="STRING" id="195883.A0A482WXH5"/>
<dbReference type="EC" id="2.7.11.34" evidence="10"/>
<evidence type="ECO:0000256" key="4">
    <source>
        <dbReference type="ARBA" id="ARBA00022527"/>
    </source>
</evidence>
<keyword evidence="8 11" id="KW-0067">ATP-binding</keyword>
<dbReference type="PRINTS" id="PR00109">
    <property type="entry name" value="TYRKINASE"/>
</dbReference>
<gene>
    <name evidence="14" type="ORF">LSTR_LSTR006401</name>
</gene>
<organism evidence="14 15">
    <name type="scientific">Laodelphax striatellus</name>
    <name type="common">Small brown planthopper</name>
    <name type="synonym">Delphax striatella</name>
    <dbReference type="NCBI Taxonomy" id="195883"/>
    <lineage>
        <taxon>Eukaryota</taxon>
        <taxon>Metazoa</taxon>
        <taxon>Ecdysozoa</taxon>
        <taxon>Arthropoda</taxon>
        <taxon>Hexapoda</taxon>
        <taxon>Insecta</taxon>
        <taxon>Pterygota</taxon>
        <taxon>Neoptera</taxon>
        <taxon>Paraneoptera</taxon>
        <taxon>Hemiptera</taxon>
        <taxon>Auchenorrhyncha</taxon>
        <taxon>Fulgoroidea</taxon>
        <taxon>Delphacidae</taxon>
        <taxon>Criomorphinae</taxon>
        <taxon>Laodelphax</taxon>
    </lineage>
</organism>
<dbReference type="GO" id="GO:0004674">
    <property type="term" value="F:protein serine/threonine kinase activity"/>
    <property type="evidence" value="ECO:0007669"/>
    <property type="project" value="UniProtKB-KW"/>
</dbReference>
<dbReference type="AlphaFoldDB" id="A0A482WXH5"/>
<reference evidence="14 15" key="1">
    <citation type="journal article" date="2017" name="Gigascience">
        <title>Genome sequence of the small brown planthopper, Laodelphax striatellus.</title>
        <authorList>
            <person name="Zhu J."/>
            <person name="Jiang F."/>
            <person name="Wang X."/>
            <person name="Yang P."/>
            <person name="Bao Y."/>
            <person name="Zhao W."/>
            <person name="Wang W."/>
            <person name="Lu H."/>
            <person name="Wang Q."/>
            <person name="Cui N."/>
            <person name="Li J."/>
            <person name="Chen X."/>
            <person name="Luo L."/>
            <person name="Yu J."/>
            <person name="Kang L."/>
            <person name="Cui F."/>
        </authorList>
    </citation>
    <scope>NUCLEOTIDE SEQUENCE [LARGE SCALE GENOMIC DNA]</scope>
    <source>
        <strain evidence="14">Lst14</strain>
    </source>
</reference>
<name>A0A482WXH5_LAOST</name>
<dbReference type="InParanoid" id="A0A482WXH5"/>
<dbReference type="GO" id="GO:0005524">
    <property type="term" value="F:ATP binding"/>
    <property type="evidence" value="ECO:0007669"/>
    <property type="project" value="UniProtKB-UniRule"/>
</dbReference>
<comment type="similarity">
    <text evidence="3">Belongs to the protein kinase superfamily. NEK Ser/Thr protein kinase family. NIMA subfamily.</text>
</comment>
<evidence type="ECO:0000256" key="3">
    <source>
        <dbReference type="ARBA" id="ARBA00010886"/>
    </source>
</evidence>
<dbReference type="Gene3D" id="1.10.510.10">
    <property type="entry name" value="Transferase(Phosphotransferase) domain 1"/>
    <property type="match status" value="1"/>
</dbReference>
<dbReference type="PANTHER" id="PTHR43289">
    <property type="entry name" value="MITOGEN-ACTIVATED PROTEIN KINASE KINASE KINASE 20-RELATED"/>
    <property type="match status" value="1"/>
</dbReference>
<dbReference type="Gene3D" id="3.30.200.20">
    <property type="entry name" value="Phosphorylase Kinase, domain 1"/>
    <property type="match status" value="1"/>
</dbReference>
<keyword evidence="15" id="KW-1185">Reference proteome</keyword>
<dbReference type="PROSITE" id="PS00107">
    <property type="entry name" value="PROTEIN_KINASE_ATP"/>
    <property type="match status" value="1"/>
</dbReference>
<keyword evidence="4 12" id="KW-0723">Serine/threonine-protein kinase</keyword>
<keyword evidence="9" id="KW-0206">Cytoskeleton</keyword>
<dbReference type="PROSITE" id="PS50011">
    <property type="entry name" value="PROTEIN_KINASE_DOM"/>
    <property type="match status" value="1"/>
</dbReference>
<dbReference type="EMBL" id="QKKF02022824">
    <property type="protein sequence ID" value="RZF38002.1"/>
    <property type="molecule type" value="Genomic_DNA"/>
</dbReference>
<evidence type="ECO:0000256" key="12">
    <source>
        <dbReference type="RuleBase" id="RU000304"/>
    </source>
</evidence>
<proteinExistence type="inferred from homology"/>
<dbReference type="PIRSF" id="PIRSF000654">
    <property type="entry name" value="Integrin-linked_kinase"/>
    <property type="match status" value="1"/>
</dbReference>
<dbReference type="Proteomes" id="UP000291343">
    <property type="component" value="Unassembled WGS sequence"/>
</dbReference>
<evidence type="ECO:0000256" key="11">
    <source>
        <dbReference type="PROSITE-ProRule" id="PRU10141"/>
    </source>
</evidence>
<evidence type="ECO:0000256" key="7">
    <source>
        <dbReference type="ARBA" id="ARBA00022777"/>
    </source>
</evidence>
<dbReference type="InterPro" id="IPR000719">
    <property type="entry name" value="Prot_kinase_dom"/>
</dbReference>
<evidence type="ECO:0000256" key="5">
    <source>
        <dbReference type="ARBA" id="ARBA00022679"/>
    </source>
</evidence>
<dbReference type="InterPro" id="IPR008271">
    <property type="entry name" value="Ser/Thr_kinase_AS"/>
</dbReference>
<dbReference type="SUPFAM" id="SSF56112">
    <property type="entry name" value="Protein kinase-like (PK-like)"/>
    <property type="match status" value="1"/>
</dbReference>
<dbReference type="OrthoDB" id="248923at2759"/>
<dbReference type="InterPro" id="IPR001245">
    <property type="entry name" value="Ser-Thr/Tyr_kinase_cat_dom"/>
</dbReference>
<dbReference type="GO" id="GO:0005813">
    <property type="term" value="C:centrosome"/>
    <property type="evidence" value="ECO:0007669"/>
    <property type="project" value="UniProtKB-SubCell"/>
</dbReference>
<dbReference type="SMR" id="A0A482WXH5"/>
<protein>
    <recommendedName>
        <fullName evidence="10">NEK6-subfamily protein kinase</fullName>
        <ecNumber evidence="10">2.7.11.34</ecNumber>
    </recommendedName>
</protein>
<evidence type="ECO:0000313" key="14">
    <source>
        <dbReference type="EMBL" id="RZF38002.1"/>
    </source>
</evidence>
<keyword evidence="5" id="KW-0808">Transferase</keyword>
<evidence type="ECO:0000256" key="1">
    <source>
        <dbReference type="ARBA" id="ARBA00004300"/>
    </source>
</evidence>
<evidence type="ECO:0000256" key="8">
    <source>
        <dbReference type="ARBA" id="ARBA00022840"/>
    </source>
</evidence>
<dbReference type="Pfam" id="PF00069">
    <property type="entry name" value="Pkinase"/>
    <property type="match status" value="1"/>
</dbReference>
<comment type="subcellular location">
    <subcellularLocation>
        <location evidence="1">Cytoplasm</location>
        <location evidence="1">Cytoskeleton</location>
        <location evidence="1">Microtubule organizing center</location>
        <location evidence="1">Centrosome</location>
    </subcellularLocation>
    <subcellularLocation>
        <location evidence="2">Cytoplasm</location>
        <location evidence="2">Cytoskeleton</location>
        <location evidence="2">Spindle pole</location>
    </subcellularLocation>
</comment>
<evidence type="ECO:0000256" key="2">
    <source>
        <dbReference type="ARBA" id="ARBA00004647"/>
    </source>
</evidence>
<feature type="binding site" evidence="11">
    <location>
        <position position="53"/>
    </location>
    <ligand>
        <name>ATP</name>
        <dbReference type="ChEBI" id="CHEBI:30616"/>
    </ligand>
</feature>
<dbReference type="PANTHER" id="PTHR43289:SF6">
    <property type="entry name" value="SERINE_THREONINE-PROTEIN KINASE NEKL-3"/>
    <property type="match status" value="1"/>
</dbReference>
<evidence type="ECO:0000313" key="15">
    <source>
        <dbReference type="Proteomes" id="UP000291343"/>
    </source>
</evidence>
<dbReference type="InterPro" id="IPR011009">
    <property type="entry name" value="Kinase-like_dom_sf"/>
</dbReference>
<evidence type="ECO:0000256" key="10">
    <source>
        <dbReference type="ARBA" id="ARBA00039067"/>
    </source>
</evidence>
<accession>A0A482WXH5</accession>
<dbReference type="InterPro" id="IPR017441">
    <property type="entry name" value="Protein_kinase_ATP_BS"/>
</dbReference>
<evidence type="ECO:0000259" key="13">
    <source>
        <dbReference type="PROSITE" id="PS50011"/>
    </source>
</evidence>
<keyword evidence="7" id="KW-0418">Kinase</keyword>
<dbReference type="SMART" id="SM00220">
    <property type="entry name" value="S_TKc"/>
    <property type="match status" value="1"/>
</dbReference>
<keyword evidence="9" id="KW-0963">Cytoplasm</keyword>
<evidence type="ECO:0000256" key="6">
    <source>
        <dbReference type="ARBA" id="ARBA00022741"/>
    </source>
</evidence>
<feature type="domain" description="Protein kinase" evidence="13">
    <location>
        <begin position="24"/>
        <end position="290"/>
    </location>
</feature>
<keyword evidence="6 11" id="KW-0547">Nucleotide-binding</keyword>
<evidence type="ECO:0000256" key="9">
    <source>
        <dbReference type="ARBA" id="ARBA00023212"/>
    </source>
</evidence>
<dbReference type="GO" id="GO:0006950">
    <property type="term" value="P:response to stress"/>
    <property type="evidence" value="ECO:0007669"/>
    <property type="project" value="UniProtKB-ARBA"/>
</dbReference>